<organism evidence="3 4">
    <name type="scientific">Symbiodinium natans</name>
    <dbReference type="NCBI Taxonomy" id="878477"/>
    <lineage>
        <taxon>Eukaryota</taxon>
        <taxon>Sar</taxon>
        <taxon>Alveolata</taxon>
        <taxon>Dinophyceae</taxon>
        <taxon>Suessiales</taxon>
        <taxon>Symbiodiniaceae</taxon>
        <taxon>Symbiodinium</taxon>
    </lineage>
</organism>
<proteinExistence type="predicted"/>
<dbReference type="EMBL" id="CAJNDS010000143">
    <property type="protein sequence ID" value="CAE6970007.1"/>
    <property type="molecule type" value="Genomic_DNA"/>
</dbReference>
<dbReference type="InterPro" id="IPR022742">
    <property type="entry name" value="Hydrolase_4"/>
</dbReference>
<evidence type="ECO:0000259" key="2">
    <source>
        <dbReference type="Pfam" id="PF12146"/>
    </source>
</evidence>
<dbReference type="InterPro" id="IPR029058">
    <property type="entry name" value="AB_hydrolase_fold"/>
</dbReference>
<keyword evidence="1" id="KW-0378">Hydrolase</keyword>
<dbReference type="InterPro" id="IPR000073">
    <property type="entry name" value="AB_hydrolase_1"/>
</dbReference>
<evidence type="ECO:0000313" key="3">
    <source>
        <dbReference type="EMBL" id="CAE6970007.1"/>
    </source>
</evidence>
<dbReference type="GO" id="GO:0016787">
    <property type="term" value="F:hydrolase activity"/>
    <property type="evidence" value="ECO:0007669"/>
    <property type="project" value="UniProtKB-KW"/>
</dbReference>
<dbReference type="GO" id="GO:0016020">
    <property type="term" value="C:membrane"/>
    <property type="evidence" value="ECO:0007669"/>
    <property type="project" value="TreeGrafter"/>
</dbReference>
<keyword evidence="4" id="KW-1185">Reference proteome</keyword>
<dbReference type="PANTHER" id="PTHR43798:SF31">
    <property type="entry name" value="AB HYDROLASE SUPERFAMILY PROTEIN YCLE"/>
    <property type="match status" value="1"/>
</dbReference>
<sequence>MSAWNPPGKLSQKGTHYVLQGPDTGRLVVCVHGIGAYSYCFDKIALDLVQRGCRVLQYDLMGRGFSQPAADAVDYGAEGHVNQLRELLVELSLADMPLDMIAHSMGGALAVLYLEKYKPKPENNMRLVLLSPAGLMNGGMIKMLRSLTCMHWCIGPFLRSGQEGEWRKDFYDHQGSAELENQMMEAQRLQMQNNPHAFDAFFQSANHFPLYGLDATVRALSEQPIKTLIMWGKQDQAVPFQPSFNRWTTLLPAAETKVFDKAAHTFFLERPQEAADAISSFIGGQNAASLSTVPNSA</sequence>
<name>A0A812I2G2_9DINO</name>
<dbReference type="InterPro" id="IPR050266">
    <property type="entry name" value="AB_hydrolase_sf"/>
</dbReference>
<protein>
    <submittedName>
        <fullName evidence="3">Lip1 protein</fullName>
    </submittedName>
</protein>
<accession>A0A812I2G2</accession>
<evidence type="ECO:0000256" key="1">
    <source>
        <dbReference type="ARBA" id="ARBA00022801"/>
    </source>
</evidence>
<dbReference type="Proteomes" id="UP000604046">
    <property type="component" value="Unassembled WGS sequence"/>
</dbReference>
<dbReference type="Pfam" id="PF12146">
    <property type="entry name" value="Hydrolase_4"/>
    <property type="match status" value="1"/>
</dbReference>
<reference evidence="3" key="1">
    <citation type="submission" date="2021-02" db="EMBL/GenBank/DDBJ databases">
        <authorList>
            <person name="Dougan E. K."/>
            <person name="Rhodes N."/>
            <person name="Thang M."/>
            <person name="Chan C."/>
        </authorList>
    </citation>
    <scope>NUCLEOTIDE SEQUENCE</scope>
</reference>
<dbReference type="PRINTS" id="PR00111">
    <property type="entry name" value="ABHYDROLASE"/>
</dbReference>
<dbReference type="OrthoDB" id="408373at2759"/>
<evidence type="ECO:0000313" key="4">
    <source>
        <dbReference type="Proteomes" id="UP000604046"/>
    </source>
</evidence>
<comment type="caution">
    <text evidence="3">The sequence shown here is derived from an EMBL/GenBank/DDBJ whole genome shotgun (WGS) entry which is preliminary data.</text>
</comment>
<dbReference type="PANTHER" id="PTHR43798">
    <property type="entry name" value="MONOACYLGLYCEROL LIPASE"/>
    <property type="match status" value="1"/>
</dbReference>
<dbReference type="Gene3D" id="3.40.50.1820">
    <property type="entry name" value="alpha/beta hydrolase"/>
    <property type="match status" value="1"/>
</dbReference>
<gene>
    <name evidence="3" type="primary">lip1</name>
    <name evidence="3" type="ORF">SNAT2548_LOCUS2449</name>
</gene>
<dbReference type="SUPFAM" id="SSF53474">
    <property type="entry name" value="alpha/beta-Hydrolases"/>
    <property type="match status" value="1"/>
</dbReference>
<dbReference type="AlphaFoldDB" id="A0A812I2G2"/>
<feature type="domain" description="Serine aminopeptidase S33" evidence="2">
    <location>
        <begin position="26"/>
        <end position="270"/>
    </location>
</feature>